<dbReference type="EMBL" id="JASZZN010000026">
    <property type="protein sequence ID" value="MDM4018768.1"/>
    <property type="molecule type" value="Genomic_DNA"/>
</dbReference>
<evidence type="ECO:0000313" key="3">
    <source>
        <dbReference type="Proteomes" id="UP001239462"/>
    </source>
</evidence>
<feature type="chain" id="PRO_5046394849" evidence="1">
    <location>
        <begin position="24"/>
        <end position="279"/>
    </location>
</feature>
<name>A0ABT7PQL2_9BACT</name>
<dbReference type="Proteomes" id="UP001239462">
    <property type="component" value="Unassembled WGS sequence"/>
</dbReference>
<sequence>MFSARFWGSLASIFMLLPAAAPACDDCAKCNGTGSCTKVVQVPCTVMKTVTETCYREEQRIETVLVPKTITVEKQVPYEYNALVCVEKVDEQVIEVKTPKFRWVDQEYEMMVSAKDTVTKMRKRTECVPVTETKTCVEDQGCWKIEMVASETCGGCKCTEKKVWCPNPVEVTKEVTVMKEVCVEEPYTCEVDIMVPIKKTRKVKEYFTKTETKTIKHPYKSMEYRKKTKMVTASIPECVQVEEQRTVTVKVPYTVEKQVPCTVMKTVEQTCACDCGCGS</sequence>
<evidence type="ECO:0000256" key="1">
    <source>
        <dbReference type="SAM" id="SignalP"/>
    </source>
</evidence>
<accession>A0ABT7PQL2</accession>
<evidence type="ECO:0000313" key="2">
    <source>
        <dbReference type="EMBL" id="MDM4018768.1"/>
    </source>
</evidence>
<protein>
    <submittedName>
        <fullName evidence="2">Uncharacterized protein</fullName>
    </submittedName>
</protein>
<reference evidence="2 3" key="1">
    <citation type="submission" date="2023-06" db="EMBL/GenBank/DDBJ databases">
        <title>Roseiconus lacunae JC819 isolated from Gulf of Mannar region, Tamil Nadu.</title>
        <authorList>
            <person name="Pk S."/>
            <person name="Ch S."/>
            <person name="Ch V.R."/>
        </authorList>
    </citation>
    <scope>NUCLEOTIDE SEQUENCE [LARGE SCALE GENOMIC DNA]</scope>
    <source>
        <strain evidence="2 3">JC819</strain>
    </source>
</reference>
<gene>
    <name evidence="2" type="ORF">QTN89_25165</name>
</gene>
<organism evidence="2 3">
    <name type="scientific">Roseiconus lacunae</name>
    <dbReference type="NCBI Taxonomy" id="2605694"/>
    <lineage>
        <taxon>Bacteria</taxon>
        <taxon>Pseudomonadati</taxon>
        <taxon>Planctomycetota</taxon>
        <taxon>Planctomycetia</taxon>
        <taxon>Pirellulales</taxon>
        <taxon>Pirellulaceae</taxon>
        <taxon>Roseiconus</taxon>
    </lineage>
</organism>
<keyword evidence="1" id="KW-0732">Signal</keyword>
<feature type="signal peptide" evidence="1">
    <location>
        <begin position="1"/>
        <end position="23"/>
    </location>
</feature>
<keyword evidence="3" id="KW-1185">Reference proteome</keyword>
<proteinExistence type="predicted"/>
<dbReference type="RefSeq" id="WP_289166691.1">
    <property type="nucleotide sequence ID" value="NZ_JASZZN010000026.1"/>
</dbReference>
<comment type="caution">
    <text evidence="2">The sequence shown here is derived from an EMBL/GenBank/DDBJ whole genome shotgun (WGS) entry which is preliminary data.</text>
</comment>